<comment type="similarity">
    <text evidence="1">Belongs to the EXO5 family.</text>
</comment>
<proteinExistence type="inferred from homology"/>
<dbReference type="PANTHER" id="PTHR14464">
    <property type="entry name" value="EXONUCLEASE V"/>
    <property type="match status" value="1"/>
</dbReference>
<reference evidence="2" key="1">
    <citation type="journal article" date="2023" name="Plant J.">
        <title>Genome sequences and population genomics provide insights into the demographic history, inbreeding, and mutation load of two 'living fossil' tree species of Dipteronia.</title>
        <authorList>
            <person name="Feng Y."/>
            <person name="Comes H.P."/>
            <person name="Chen J."/>
            <person name="Zhu S."/>
            <person name="Lu R."/>
            <person name="Zhang X."/>
            <person name="Li P."/>
            <person name="Qiu J."/>
            <person name="Olsen K.M."/>
            <person name="Qiu Y."/>
        </authorList>
    </citation>
    <scope>NUCLEOTIDE SEQUENCE</scope>
    <source>
        <strain evidence="2">NBL</strain>
    </source>
</reference>
<gene>
    <name evidence="2" type="ORF">Dsin_020101</name>
</gene>
<accession>A0AAE0A8K6</accession>
<evidence type="ECO:0000313" key="2">
    <source>
        <dbReference type="EMBL" id="KAK3206055.1"/>
    </source>
</evidence>
<dbReference type="Pfam" id="PF09810">
    <property type="entry name" value="Exo5"/>
    <property type="match status" value="1"/>
</dbReference>
<evidence type="ECO:0000313" key="3">
    <source>
        <dbReference type="Proteomes" id="UP001281410"/>
    </source>
</evidence>
<name>A0AAE0A8K6_9ROSI</name>
<organism evidence="2 3">
    <name type="scientific">Dipteronia sinensis</name>
    <dbReference type="NCBI Taxonomy" id="43782"/>
    <lineage>
        <taxon>Eukaryota</taxon>
        <taxon>Viridiplantae</taxon>
        <taxon>Streptophyta</taxon>
        <taxon>Embryophyta</taxon>
        <taxon>Tracheophyta</taxon>
        <taxon>Spermatophyta</taxon>
        <taxon>Magnoliopsida</taxon>
        <taxon>eudicotyledons</taxon>
        <taxon>Gunneridae</taxon>
        <taxon>Pentapetalae</taxon>
        <taxon>rosids</taxon>
        <taxon>malvids</taxon>
        <taxon>Sapindales</taxon>
        <taxon>Sapindaceae</taxon>
        <taxon>Hippocastanoideae</taxon>
        <taxon>Acereae</taxon>
        <taxon>Dipteronia</taxon>
    </lineage>
</organism>
<evidence type="ECO:0000256" key="1">
    <source>
        <dbReference type="ARBA" id="ARBA00009797"/>
    </source>
</evidence>
<dbReference type="GO" id="GO:0036297">
    <property type="term" value="P:interstrand cross-link repair"/>
    <property type="evidence" value="ECO:0007669"/>
    <property type="project" value="TreeGrafter"/>
</dbReference>
<dbReference type="InterPro" id="IPR019190">
    <property type="entry name" value="EXOV"/>
</dbReference>
<comment type="caution">
    <text evidence="2">The sequence shown here is derived from an EMBL/GenBank/DDBJ whole genome shotgun (WGS) entry which is preliminary data.</text>
</comment>
<dbReference type="GO" id="GO:0005634">
    <property type="term" value="C:nucleus"/>
    <property type="evidence" value="ECO:0007669"/>
    <property type="project" value="TreeGrafter"/>
</dbReference>
<dbReference type="GO" id="GO:0045145">
    <property type="term" value="F:single-stranded DNA 5'-3' DNA exonuclease activity"/>
    <property type="evidence" value="ECO:0007669"/>
    <property type="project" value="InterPro"/>
</dbReference>
<dbReference type="Proteomes" id="UP001281410">
    <property type="component" value="Unassembled WGS sequence"/>
</dbReference>
<dbReference type="AlphaFoldDB" id="A0AAE0A8K6"/>
<dbReference type="EMBL" id="JANJYJ010000006">
    <property type="protein sequence ID" value="KAK3206055.1"/>
    <property type="molecule type" value="Genomic_DNA"/>
</dbReference>
<keyword evidence="3" id="KW-1185">Reference proteome</keyword>
<dbReference type="PANTHER" id="PTHR14464:SF4">
    <property type="entry name" value="EXONUCLEASE V"/>
    <property type="match status" value="1"/>
</dbReference>
<protein>
    <submittedName>
        <fullName evidence="2">Uncharacterized protein</fullName>
    </submittedName>
</protein>
<sequence>MEYVASYSQPAVTEKDQALLSEVEFGYDHDWLKSRIQGCLEFWKGERVTSYIPDEDPRKCKYCQFASVCPTIGKPARSPSKTNSNSIPS</sequence>